<evidence type="ECO:0000313" key="2">
    <source>
        <dbReference type="Proteomes" id="UP000324832"/>
    </source>
</evidence>
<reference evidence="1 2" key="1">
    <citation type="submission" date="2017-07" db="EMBL/GenBank/DDBJ databases">
        <authorList>
            <person name="Talla V."/>
            <person name="Backstrom N."/>
        </authorList>
    </citation>
    <scope>NUCLEOTIDE SEQUENCE [LARGE SCALE GENOMIC DNA]</scope>
</reference>
<accession>A0A5E4PPH4</accession>
<dbReference type="Proteomes" id="UP000324832">
    <property type="component" value="Unassembled WGS sequence"/>
</dbReference>
<feature type="non-terminal residue" evidence="1">
    <location>
        <position position="1"/>
    </location>
</feature>
<organism evidence="1 2">
    <name type="scientific">Leptidea sinapis</name>
    <dbReference type="NCBI Taxonomy" id="189913"/>
    <lineage>
        <taxon>Eukaryota</taxon>
        <taxon>Metazoa</taxon>
        <taxon>Ecdysozoa</taxon>
        <taxon>Arthropoda</taxon>
        <taxon>Hexapoda</taxon>
        <taxon>Insecta</taxon>
        <taxon>Pterygota</taxon>
        <taxon>Neoptera</taxon>
        <taxon>Endopterygota</taxon>
        <taxon>Lepidoptera</taxon>
        <taxon>Glossata</taxon>
        <taxon>Ditrysia</taxon>
        <taxon>Papilionoidea</taxon>
        <taxon>Pieridae</taxon>
        <taxon>Dismorphiinae</taxon>
        <taxon>Leptidea</taxon>
    </lineage>
</organism>
<evidence type="ECO:0000313" key="1">
    <source>
        <dbReference type="EMBL" id="VVC86989.1"/>
    </source>
</evidence>
<sequence>QQKCNLKVSLVLNSFSAYQQYIQLIKLIHLHIKY</sequence>
<proteinExistence type="predicted"/>
<dbReference type="AlphaFoldDB" id="A0A5E4PPH4"/>
<keyword evidence="2" id="KW-1185">Reference proteome</keyword>
<dbReference type="EMBL" id="FZQP02000060">
    <property type="protein sequence ID" value="VVC86989.1"/>
    <property type="molecule type" value="Genomic_DNA"/>
</dbReference>
<protein>
    <submittedName>
        <fullName evidence="1">Uncharacterized protein</fullName>
    </submittedName>
</protein>
<name>A0A5E4PPH4_9NEOP</name>
<gene>
    <name evidence="1" type="ORF">LSINAPIS_LOCUS712</name>
</gene>